<dbReference type="AlphaFoldDB" id="A0A0D6ZZL9"/>
<evidence type="ECO:0000313" key="2">
    <source>
        <dbReference type="Proteomes" id="UP000054144"/>
    </source>
</evidence>
<accession>A0A0D6ZZL9</accession>
<gene>
    <name evidence="1" type="ORF">FISHEDRAFT_54426</name>
</gene>
<dbReference type="OrthoDB" id="2124139at2759"/>
<dbReference type="EMBL" id="KN882149">
    <property type="protein sequence ID" value="KIY42955.1"/>
    <property type="molecule type" value="Genomic_DNA"/>
</dbReference>
<organism evidence="1 2">
    <name type="scientific">Fistulina hepatica ATCC 64428</name>
    <dbReference type="NCBI Taxonomy" id="1128425"/>
    <lineage>
        <taxon>Eukaryota</taxon>
        <taxon>Fungi</taxon>
        <taxon>Dikarya</taxon>
        <taxon>Basidiomycota</taxon>
        <taxon>Agaricomycotina</taxon>
        <taxon>Agaricomycetes</taxon>
        <taxon>Agaricomycetidae</taxon>
        <taxon>Agaricales</taxon>
        <taxon>Fistulinaceae</taxon>
        <taxon>Fistulina</taxon>
    </lineage>
</organism>
<sequence>MFELSLPPGGPPTGYKWEECEVSFLSMTTAFDTRIDQRDRFFGECRCVICRMQWSDLKHCHWLPSQAKDHPQHESHDGLLMCLFHCVWFDAYEFFICYFPDIHKFILINFSNNPYFQQFHGKAITLDVRDCHTPFPSLFIIHEMHVRGFYPFRLVVPNMPDDILWQHWILSDGVFNNVSGSFNRDGPPPSSISMQPLVPGFQPPTMDTGGPSSGRHMVVLNEDIIADILMATHAMPFWKASDNRPAPLTSRLVEPQNL</sequence>
<protein>
    <recommendedName>
        <fullName evidence="3">HNH nuclease domain-containing protein</fullName>
    </recommendedName>
</protein>
<proteinExistence type="predicted"/>
<evidence type="ECO:0000313" key="1">
    <source>
        <dbReference type="EMBL" id="KIY42955.1"/>
    </source>
</evidence>
<evidence type="ECO:0008006" key="3">
    <source>
        <dbReference type="Google" id="ProtNLM"/>
    </source>
</evidence>
<reference evidence="1 2" key="1">
    <citation type="journal article" date="2015" name="Fungal Genet. Biol.">
        <title>Evolution of novel wood decay mechanisms in Agaricales revealed by the genome sequences of Fistulina hepatica and Cylindrobasidium torrendii.</title>
        <authorList>
            <person name="Floudas D."/>
            <person name="Held B.W."/>
            <person name="Riley R."/>
            <person name="Nagy L.G."/>
            <person name="Koehler G."/>
            <person name="Ransdell A.S."/>
            <person name="Younus H."/>
            <person name="Chow J."/>
            <person name="Chiniquy J."/>
            <person name="Lipzen A."/>
            <person name="Tritt A."/>
            <person name="Sun H."/>
            <person name="Haridas S."/>
            <person name="LaButti K."/>
            <person name="Ohm R.A."/>
            <person name="Kues U."/>
            <person name="Blanchette R.A."/>
            <person name="Grigoriev I.V."/>
            <person name="Minto R.E."/>
            <person name="Hibbett D.S."/>
        </authorList>
    </citation>
    <scope>NUCLEOTIDE SEQUENCE [LARGE SCALE GENOMIC DNA]</scope>
    <source>
        <strain evidence="1 2">ATCC 64428</strain>
    </source>
</reference>
<name>A0A0D6ZZL9_9AGAR</name>
<dbReference type="Proteomes" id="UP000054144">
    <property type="component" value="Unassembled WGS sequence"/>
</dbReference>
<keyword evidence="2" id="KW-1185">Reference proteome</keyword>